<proteinExistence type="predicted"/>
<accession>A0ABW4SSA1</accession>
<dbReference type="EMBL" id="JBHUFV010000020">
    <property type="protein sequence ID" value="MFD1932465.1"/>
    <property type="molecule type" value="Genomic_DNA"/>
</dbReference>
<reference evidence="3" key="1">
    <citation type="journal article" date="2019" name="Int. J. Syst. Evol. Microbiol.">
        <title>The Global Catalogue of Microorganisms (GCM) 10K type strain sequencing project: providing services to taxonomists for standard genome sequencing and annotation.</title>
        <authorList>
            <consortium name="The Broad Institute Genomics Platform"/>
            <consortium name="The Broad Institute Genome Sequencing Center for Infectious Disease"/>
            <person name="Wu L."/>
            <person name="Ma J."/>
        </authorList>
    </citation>
    <scope>NUCLEOTIDE SEQUENCE [LARGE SCALE GENOMIC DNA]</scope>
    <source>
        <strain evidence="3">ICMP 6774ER</strain>
    </source>
</reference>
<dbReference type="GO" id="GO:0016787">
    <property type="term" value="F:hydrolase activity"/>
    <property type="evidence" value="ECO:0007669"/>
    <property type="project" value="UniProtKB-KW"/>
</dbReference>
<dbReference type="PANTHER" id="PTHR43283:SF3">
    <property type="entry name" value="BETA-LACTAMASE FAMILY PROTEIN (AFU_ORTHOLOGUE AFUA_5G07500)"/>
    <property type="match status" value="1"/>
</dbReference>
<protein>
    <submittedName>
        <fullName evidence="2">Serine hydrolase domain-containing protein</fullName>
        <ecNumber evidence="2">3.-.-.-</ecNumber>
    </submittedName>
</protein>
<keyword evidence="2" id="KW-0378">Hydrolase</keyword>
<sequence>MADLTDLQKLIDHEAEALGVPGAAVGVIHGRGRHVLTTGVASVDAPAPVTADTLFQIGSTTKTVTATVIMHLVERGELRLDGRVRAYLPGFELADEAAADAVTVEHLLTHTGGFLGDIDDGESWGPSALADAIAVYGGLSQLFPPGAVASYSNAGFRLLGRIAEVVSGLPYEELVRRVVLEPLGMTSSFFFPWEAATRPHAVGHVGGDDGPRVAHTWGLFRESMPEGGLLSSVTDQLRYAAFHLEGAATGQAPLTGETRALMQRDRIAVGVPWKAIGLPWLIDERAGLRLVTHGGNVGNLQLSSFVLAPEHGFAVTVLTNAGPGKRLGELVLGWCLEHLLGAPQAEVKPSLSRDPVAKEYTGGYYAGQWTFQVAAEGERLRVRMELAEDLAAAGVAALPELELAFLDGGERDTVVMVTDPGRPAGRFLRDESGRIAFLHLAGRAAQKLPA</sequence>
<gene>
    <name evidence="2" type="ORF">ACFSKW_13365</name>
</gene>
<name>A0ABW4SSA1_9ACTN</name>
<keyword evidence="3" id="KW-1185">Reference proteome</keyword>
<organism evidence="2 3">
    <name type="scientific">Nonomuraea mangrovi</name>
    <dbReference type="NCBI Taxonomy" id="2316207"/>
    <lineage>
        <taxon>Bacteria</taxon>
        <taxon>Bacillati</taxon>
        <taxon>Actinomycetota</taxon>
        <taxon>Actinomycetes</taxon>
        <taxon>Streptosporangiales</taxon>
        <taxon>Streptosporangiaceae</taxon>
        <taxon>Nonomuraea</taxon>
    </lineage>
</organism>
<dbReference type="InterPro" id="IPR012338">
    <property type="entry name" value="Beta-lactam/transpept-like"/>
</dbReference>
<dbReference type="SUPFAM" id="SSF56601">
    <property type="entry name" value="beta-lactamase/transpeptidase-like"/>
    <property type="match status" value="1"/>
</dbReference>
<dbReference type="Proteomes" id="UP001597368">
    <property type="component" value="Unassembled WGS sequence"/>
</dbReference>
<evidence type="ECO:0000259" key="1">
    <source>
        <dbReference type="Pfam" id="PF00144"/>
    </source>
</evidence>
<dbReference type="RefSeq" id="WP_379572522.1">
    <property type="nucleotide sequence ID" value="NZ_JBHUFV010000020.1"/>
</dbReference>
<dbReference type="Gene3D" id="3.40.710.10">
    <property type="entry name" value="DD-peptidase/beta-lactamase superfamily"/>
    <property type="match status" value="1"/>
</dbReference>
<comment type="caution">
    <text evidence="2">The sequence shown here is derived from an EMBL/GenBank/DDBJ whole genome shotgun (WGS) entry which is preliminary data.</text>
</comment>
<evidence type="ECO:0000313" key="3">
    <source>
        <dbReference type="Proteomes" id="UP001597368"/>
    </source>
</evidence>
<feature type="domain" description="Beta-lactamase-related" evidence="1">
    <location>
        <begin position="8"/>
        <end position="324"/>
    </location>
</feature>
<dbReference type="Pfam" id="PF00144">
    <property type="entry name" value="Beta-lactamase"/>
    <property type="match status" value="1"/>
</dbReference>
<dbReference type="PANTHER" id="PTHR43283">
    <property type="entry name" value="BETA-LACTAMASE-RELATED"/>
    <property type="match status" value="1"/>
</dbReference>
<dbReference type="EC" id="3.-.-.-" evidence="2"/>
<dbReference type="InterPro" id="IPR050789">
    <property type="entry name" value="Diverse_Enzym_Activities"/>
</dbReference>
<dbReference type="InterPro" id="IPR001466">
    <property type="entry name" value="Beta-lactam-related"/>
</dbReference>
<evidence type="ECO:0000313" key="2">
    <source>
        <dbReference type="EMBL" id="MFD1932465.1"/>
    </source>
</evidence>